<dbReference type="GO" id="GO:0006887">
    <property type="term" value="P:exocytosis"/>
    <property type="evidence" value="ECO:0007669"/>
    <property type="project" value="UniProtKB-KW"/>
</dbReference>
<proteinExistence type="inferred from homology"/>
<keyword evidence="3" id="KW-0268">Exocytosis</keyword>
<dbReference type="AlphaFoldDB" id="A0AAW2NDA5"/>
<name>A0AAW2NDA5_9LAMI</name>
<dbReference type="SUPFAM" id="SSF74788">
    <property type="entry name" value="Cullin repeat-like"/>
    <property type="match status" value="1"/>
</dbReference>
<dbReference type="InterPro" id="IPR004140">
    <property type="entry name" value="Exo70"/>
</dbReference>
<comment type="function">
    <text evidence="3">Component of the exocyst complex.</text>
</comment>
<dbReference type="Pfam" id="PF20669">
    <property type="entry name" value="Exo70_N"/>
    <property type="match status" value="1"/>
</dbReference>
<reference evidence="5" key="1">
    <citation type="submission" date="2020-06" db="EMBL/GenBank/DDBJ databases">
        <authorList>
            <person name="Li T."/>
            <person name="Hu X."/>
            <person name="Zhang T."/>
            <person name="Song X."/>
            <person name="Zhang H."/>
            <person name="Dai N."/>
            <person name="Sheng W."/>
            <person name="Hou X."/>
            <person name="Wei L."/>
        </authorList>
    </citation>
    <scope>NUCLEOTIDE SEQUENCE</scope>
    <source>
        <strain evidence="5">KEN8</strain>
        <tissue evidence="5">Leaf</tissue>
    </source>
</reference>
<sequence length="545" mass="63096">MLKTIVATFQTVMGSSLSQQSAVDTISQWNSRPPHELIFDSGRREIAQYMQAVDRLQQSDNVRGSNELMSTALARLKREFIAVLSRQSEYQAGPSSTMEWSSVNDSTAYVFRYEDYVVSEPPNADVVMYLRNIAERMNSGGRLGECVKVYKSLRISFLQSQLKRLRFEELSRGCSTKRCEWDMLKVKMELWIQVSKICVKILFQREKQLCEQIFEGLGDDAVKDECFMGTVHVFAVDLFTFAKEMSMSNQPYDRMETILGVYDVFAWVLPSVDALFKSVWEKRSETSVQKRCPGLRMIGEVHELTEFVMKQIDLIVRNRRLLTSLIKSTPSMDFGDLIIPRGDLMDSHNRSFLELHLILIIVVLQRNLKKKSEFFQDPSLGLLFIMNNVRYIVQRIEGSNELQEMIGDSYLKKLNENVKLEMINYQSSTCSKFLTCFEEPGLYITRCFRSRPSKSAVRRRLKAFNSAFEDIKLLHSVWTIPDLQLRDDLRVSMCEKLVPAYKTFLEKFSSNPEIRPILNKHTKYSAEDLQALVLENLFAHTEIIT</sequence>
<accession>A0AAW2NDA5</accession>
<dbReference type="Gene3D" id="1.20.1280.170">
    <property type="entry name" value="Exocyst complex component Exo70"/>
    <property type="match status" value="1"/>
</dbReference>
<comment type="caution">
    <text evidence="5">The sequence shown here is derived from an EMBL/GenBank/DDBJ whole genome shotgun (WGS) entry which is preliminary data.</text>
</comment>
<feature type="domain" description="Exocyst complex subunit Exo70 C-terminal" evidence="4">
    <location>
        <begin position="287"/>
        <end position="534"/>
    </location>
</feature>
<protein>
    <recommendedName>
        <fullName evidence="3">Exocyst subunit Exo70 family protein</fullName>
    </recommendedName>
</protein>
<reference evidence="5" key="2">
    <citation type="journal article" date="2024" name="Plant">
        <title>Genomic evolution and insights into agronomic trait innovations of Sesamum species.</title>
        <authorList>
            <person name="Miao H."/>
            <person name="Wang L."/>
            <person name="Qu L."/>
            <person name="Liu H."/>
            <person name="Sun Y."/>
            <person name="Le M."/>
            <person name="Wang Q."/>
            <person name="Wei S."/>
            <person name="Zheng Y."/>
            <person name="Lin W."/>
            <person name="Duan Y."/>
            <person name="Cao H."/>
            <person name="Xiong S."/>
            <person name="Wang X."/>
            <person name="Wei L."/>
            <person name="Li C."/>
            <person name="Ma Q."/>
            <person name="Ju M."/>
            <person name="Zhao R."/>
            <person name="Li G."/>
            <person name="Mu C."/>
            <person name="Tian Q."/>
            <person name="Mei H."/>
            <person name="Zhang T."/>
            <person name="Gao T."/>
            <person name="Zhang H."/>
        </authorList>
    </citation>
    <scope>NUCLEOTIDE SEQUENCE</scope>
    <source>
        <strain evidence="5">KEN8</strain>
    </source>
</reference>
<feature type="domain" description="Exocyst complex subunit Exo70 C-terminal" evidence="4">
    <location>
        <begin position="191"/>
        <end position="278"/>
    </location>
</feature>
<evidence type="ECO:0000256" key="3">
    <source>
        <dbReference type="RuleBase" id="RU365026"/>
    </source>
</evidence>
<dbReference type="Pfam" id="PF03081">
    <property type="entry name" value="Exo70_C"/>
    <property type="match status" value="2"/>
</dbReference>
<gene>
    <name evidence="5" type="ORF">Scaly_1844600</name>
</gene>
<evidence type="ECO:0000256" key="2">
    <source>
        <dbReference type="ARBA" id="ARBA00022448"/>
    </source>
</evidence>
<dbReference type="EMBL" id="JACGWM010000011">
    <property type="protein sequence ID" value="KAL0341820.1"/>
    <property type="molecule type" value="Genomic_DNA"/>
</dbReference>
<organism evidence="5">
    <name type="scientific">Sesamum calycinum</name>
    <dbReference type="NCBI Taxonomy" id="2727403"/>
    <lineage>
        <taxon>Eukaryota</taxon>
        <taxon>Viridiplantae</taxon>
        <taxon>Streptophyta</taxon>
        <taxon>Embryophyta</taxon>
        <taxon>Tracheophyta</taxon>
        <taxon>Spermatophyta</taxon>
        <taxon>Magnoliopsida</taxon>
        <taxon>eudicotyledons</taxon>
        <taxon>Gunneridae</taxon>
        <taxon>Pentapetalae</taxon>
        <taxon>asterids</taxon>
        <taxon>lamiids</taxon>
        <taxon>Lamiales</taxon>
        <taxon>Pedaliaceae</taxon>
        <taxon>Sesamum</taxon>
    </lineage>
</organism>
<dbReference type="GO" id="GO:0000145">
    <property type="term" value="C:exocyst"/>
    <property type="evidence" value="ECO:0007669"/>
    <property type="project" value="InterPro"/>
</dbReference>
<dbReference type="PANTHER" id="PTHR12542">
    <property type="entry name" value="EXOCYST COMPLEX PROTEIN EXO70"/>
    <property type="match status" value="1"/>
</dbReference>
<dbReference type="GO" id="GO:0005546">
    <property type="term" value="F:phosphatidylinositol-4,5-bisphosphate binding"/>
    <property type="evidence" value="ECO:0007669"/>
    <property type="project" value="InterPro"/>
</dbReference>
<keyword evidence="3" id="KW-0653">Protein transport</keyword>
<comment type="similarity">
    <text evidence="1 3">Belongs to the EXO70 family.</text>
</comment>
<dbReference type="InterPro" id="IPR016159">
    <property type="entry name" value="Cullin_repeat-like_dom_sf"/>
</dbReference>
<dbReference type="PANTHER" id="PTHR12542:SF7">
    <property type="entry name" value="EXOCYST SUBUNIT EXO70 FAMILY PROTEIN"/>
    <property type="match status" value="1"/>
</dbReference>
<dbReference type="GO" id="GO:0015031">
    <property type="term" value="P:protein transport"/>
    <property type="evidence" value="ECO:0007669"/>
    <property type="project" value="UniProtKB-KW"/>
</dbReference>
<dbReference type="InterPro" id="IPR046364">
    <property type="entry name" value="Exo70_C"/>
</dbReference>
<keyword evidence="2 3" id="KW-0813">Transport</keyword>
<evidence type="ECO:0000259" key="4">
    <source>
        <dbReference type="Pfam" id="PF03081"/>
    </source>
</evidence>
<evidence type="ECO:0000313" key="5">
    <source>
        <dbReference type="EMBL" id="KAL0341820.1"/>
    </source>
</evidence>
<evidence type="ECO:0000256" key="1">
    <source>
        <dbReference type="ARBA" id="ARBA00006756"/>
    </source>
</evidence>